<proteinExistence type="predicted"/>
<reference evidence="2" key="1">
    <citation type="journal article" date="2014" name="Nat. Genet.">
        <title>A reference genome for common bean and genome-wide analysis of dual domestications.</title>
        <authorList>
            <person name="Schmutz J."/>
            <person name="McClean P.E."/>
            <person name="Mamidi S."/>
            <person name="Wu G.A."/>
            <person name="Cannon S.B."/>
            <person name="Grimwood J."/>
            <person name="Jenkins J."/>
            <person name="Shu S."/>
            <person name="Song Q."/>
            <person name="Chavarro C."/>
            <person name="Torres-Torres M."/>
            <person name="Geffroy V."/>
            <person name="Moghaddam S.M."/>
            <person name="Gao D."/>
            <person name="Abernathy B."/>
            <person name="Barry K."/>
            <person name="Blair M."/>
            <person name="Brick M.A."/>
            <person name="Chovatia M."/>
            <person name="Gepts P."/>
            <person name="Goodstein D.M."/>
            <person name="Gonzales M."/>
            <person name="Hellsten U."/>
            <person name="Hyten D.L."/>
            <person name="Jia G."/>
            <person name="Kelly J.D."/>
            <person name="Kudrna D."/>
            <person name="Lee R."/>
            <person name="Richard M.M."/>
            <person name="Miklas P.N."/>
            <person name="Osorno J.M."/>
            <person name="Rodrigues J."/>
            <person name="Thareau V."/>
            <person name="Urrea C.A."/>
            <person name="Wang M."/>
            <person name="Yu Y."/>
            <person name="Zhang M."/>
            <person name="Wing R.A."/>
            <person name="Cregan P.B."/>
            <person name="Rokhsar D.S."/>
            <person name="Jackson S.A."/>
        </authorList>
    </citation>
    <scope>NUCLEOTIDE SEQUENCE [LARGE SCALE GENOMIC DNA]</scope>
    <source>
        <strain evidence="2">cv. G19833</strain>
    </source>
</reference>
<sequence>MKFNMMIVFLPSSLDRNEFLCQRSSPFIHLRASLHLSLSLFTCWLLVPNISCISTSIILSQFFLAIPTKFHTFAPLSPPHITPLSSTHNSPLSTFQPKS</sequence>
<dbReference type="Gramene" id="ESW07294">
    <property type="protein sequence ID" value="ESW07294"/>
    <property type="gene ID" value="PHAVU_010G117800g"/>
</dbReference>
<keyword evidence="2" id="KW-1185">Reference proteome</keyword>
<dbReference type="Proteomes" id="UP000000226">
    <property type="component" value="Chromosome 10"/>
</dbReference>
<dbReference type="EMBL" id="CM002297">
    <property type="protein sequence ID" value="ESW07294.1"/>
    <property type="molecule type" value="Genomic_DNA"/>
</dbReference>
<organism evidence="1 2">
    <name type="scientific">Phaseolus vulgaris</name>
    <name type="common">Kidney bean</name>
    <name type="synonym">French bean</name>
    <dbReference type="NCBI Taxonomy" id="3885"/>
    <lineage>
        <taxon>Eukaryota</taxon>
        <taxon>Viridiplantae</taxon>
        <taxon>Streptophyta</taxon>
        <taxon>Embryophyta</taxon>
        <taxon>Tracheophyta</taxon>
        <taxon>Spermatophyta</taxon>
        <taxon>Magnoliopsida</taxon>
        <taxon>eudicotyledons</taxon>
        <taxon>Gunneridae</taxon>
        <taxon>Pentapetalae</taxon>
        <taxon>rosids</taxon>
        <taxon>fabids</taxon>
        <taxon>Fabales</taxon>
        <taxon>Fabaceae</taxon>
        <taxon>Papilionoideae</taxon>
        <taxon>50 kb inversion clade</taxon>
        <taxon>NPAAA clade</taxon>
        <taxon>indigoferoid/millettioid clade</taxon>
        <taxon>Phaseoleae</taxon>
        <taxon>Phaseolus</taxon>
    </lineage>
</organism>
<name>V7ANZ6_PHAVU</name>
<dbReference type="AlphaFoldDB" id="V7ANZ6"/>
<evidence type="ECO:0000313" key="1">
    <source>
        <dbReference type="EMBL" id="ESW07294.1"/>
    </source>
</evidence>
<evidence type="ECO:0000313" key="2">
    <source>
        <dbReference type="Proteomes" id="UP000000226"/>
    </source>
</evidence>
<gene>
    <name evidence="1" type="ORF">PHAVU_010G117800g</name>
</gene>
<protein>
    <submittedName>
        <fullName evidence="1">Uncharacterized protein</fullName>
    </submittedName>
</protein>
<accession>V7ANZ6</accession>